<evidence type="ECO:0000313" key="3">
    <source>
        <dbReference type="Proteomes" id="UP000007431"/>
    </source>
</evidence>
<dbReference type="InParanoid" id="D8PM83"/>
<organism evidence="3">
    <name type="scientific">Schizophyllum commune (strain H4-8 / FGSC 9210)</name>
    <name type="common">Split gill fungus</name>
    <dbReference type="NCBI Taxonomy" id="578458"/>
    <lineage>
        <taxon>Eukaryota</taxon>
        <taxon>Fungi</taxon>
        <taxon>Dikarya</taxon>
        <taxon>Basidiomycota</taxon>
        <taxon>Agaricomycotina</taxon>
        <taxon>Agaricomycetes</taxon>
        <taxon>Agaricomycetidae</taxon>
        <taxon>Agaricales</taxon>
        <taxon>Schizophyllaceae</taxon>
        <taxon>Schizophyllum</taxon>
    </lineage>
</organism>
<gene>
    <name evidence="2" type="ORF">SCHCODRAFT_231978</name>
</gene>
<accession>D8PM83</accession>
<dbReference type="VEuPathDB" id="FungiDB:SCHCODRAFT_02712269"/>
<sequence>MSKRDSDGRPILTRFNWSWWDSEIQPWLSSKGLWRYAKGTVTKPKPKDASAVTDAEYRTQEEYEQRLEKAAGELWLAMEEPLRPQFKDKRSTPKDLYDAMKTAFNIQEAGTRFAALSDFFDVNLGDDAEATTALTDLLSRVDEAMTRVQSLRPSTGYDLATMDLELKAMVTMRALAASPNPQHSNMYTSLLLDKALTYETVKDMIAREFASHRMTADGTPLAANRAGYTPECYNCKGPHLIRDCPKFKPDWKKEEEAAAAASTSKRQQKKKNKGGANASGASSAPSAPSDVSSTASTSAAAARVESAGQASAFTSSPALKEWLQSKAAANFNTDTAQAGARHAV</sequence>
<name>D8PM83_SCHCM</name>
<keyword evidence="3" id="KW-1185">Reference proteome</keyword>
<evidence type="ECO:0000313" key="2">
    <source>
        <dbReference type="EMBL" id="EFJ04144.1"/>
    </source>
</evidence>
<dbReference type="Proteomes" id="UP000007431">
    <property type="component" value="Unassembled WGS sequence"/>
</dbReference>
<feature type="region of interest" description="Disordered" evidence="1">
    <location>
        <begin position="255"/>
        <end position="314"/>
    </location>
</feature>
<feature type="compositionally biased region" description="Low complexity" evidence="1">
    <location>
        <begin position="274"/>
        <end position="312"/>
    </location>
</feature>
<dbReference type="Pfam" id="PF14223">
    <property type="entry name" value="Retrotran_gag_2"/>
    <property type="match status" value="1"/>
</dbReference>
<dbReference type="OMA" id="CFNTYNA"/>
<dbReference type="AlphaFoldDB" id="D8PM83"/>
<proteinExistence type="predicted"/>
<dbReference type="HOGENOM" id="CLU_055502_0_0_1"/>
<dbReference type="eggNOG" id="ENOG502RZ5B">
    <property type="taxonomic scope" value="Eukaryota"/>
</dbReference>
<reference evidence="2 3" key="1">
    <citation type="journal article" date="2010" name="Nat. Biotechnol.">
        <title>Genome sequence of the model mushroom Schizophyllum commune.</title>
        <authorList>
            <person name="Ohm R.A."/>
            <person name="de Jong J.F."/>
            <person name="Lugones L.G."/>
            <person name="Aerts A."/>
            <person name="Kothe E."/>
            <person name="Stajich J.E."/>
            <person name="de Vries R.P."/>
            <person name="Record E."/>
            <person name="Levasseur A."/>
            <person name="Baker S.E."/>
            <person name="Bartholomew K.A."/>
            <person name="Coutinho P.M."/>
            <person name="Erdmann S."/>
            <person name="Fowler T.J."/>
            <person name="Gathman A.C."/>
            <person name="Lombard V."/>
            <person name="Henrissat B."/>
            <person name="Knabe N."/>
            <person name="Kuees U."/>
            <person name="Lilly W.W."/>
            <person name="Lindquist E."/>
            <person name="Lucas S."/>
            <person name="Magnuson J.K."/>
            <person name="Piumi F."/>
            <person name="Raudaskoski M."/>
            <person name="Salamov A."/>
            <person name="Schmutz J."/>
            <person name="Schwarze F.W.M.R."/>
            <person name="vanKuyk P.A."/>
            <person name="Horton J.S."/>
            <person name="Grigoriev I.V."/>
            <person name="Woesten H.A.B."/>
        </authorList>
    </citation>
    <scope>NUCLEOTIDE SEQUENCE [LARGE SCALE GENOMIC DNA]</scope>
    <source>
        <strain evidence="3">H4-8 / FGSC 9210</strain>
    </source>
</reference>
<dbReference type="EMBL" id="GL377302">
    <property type="protein sequence ID" value="EFJ04144.1"/>
    <property type="molecule type" value="Genomic_DNA"/>
</dbReference>
<protein>
    <submittedName>
        <fullName evidence="2">Uncharacterized protein</fullName>
    </submittedName>
</protein>
<evidence type="ECO:0000256" key="1">
    <source>
        <dbReference type="SAM" id="MobiDB-lite"/>
    </source>
</evidence>